<dbReference type="InterPro" id="IPR007577">
    <property type="entry name" value="GlycoTrfase_DXD_sugar-bd_CS"/>
</dbReference>
<dbReference type="GO" id="GO:0006487">
    <property type="term" value="P:protein N-linked glycosylation"/>
    <property type="evidence" value="ECO:0007669"/>
    <property type="project" value="TreeGrafter"/>
</dbReference>
<organism evidence="3 4">
    <name type="scientific">Phialocephala subalpina</name>
    <dbReference type="NCBI Taxonomy" id="576137"/>
    <lineage>
        <taxon>Eukaryota</taxon>
        <taxon>Fungi</taxon>
        <taxon>Dikarya</taxon>
        <taxon>Ascomycota</taxon>
        <taxon>Pezizomycotina</taxon>
        <taxon>Leotiomycetes</taxon>
        <taxon>Helotiales</taxon>
        <taxon>Mollisiaceae</taxon>
        <taxon>Phialocephala</taxon>
        <taxon>Phialocephala fortinii species complex</taxon>
    </lineage>
</organism>
<evidence type="ECO:0000313" key="4">
    <source>
        <dbReference type="Proteomes" id="UP000184330"/>
    </source>
</evidence>
<keyword evidence="2" id="KW-0472">Membrane</keyword>
<keyword evidence="2" id="KW-1133">Transmembrane helix</keyword>
<evidence type="ECO:0000256" key="2">
    <source>
        <dbReference type="SAM" id="Phobius"/>
    </source>
</evidence>
<evidence type="ECO:0000313" key="3">
    <source>
        <dbReference type="EMBL" id="CZR68702.1"/>
    </source>
</evidence>
<dbReference type="OrthoDB" id="409543at2759"/>
<name>A0A1L7XUJ6_9HELO</name>
<proteinExistence type="inferred from homology"/>
<reference evidence="3 4" key="1">
    <citation type="submission" date="2016-03" db="EMBL/GenBank/DDBJ databases">
        <authorList>
            <person name="Ploux O."/>
        </authorList>
    </citation>
    <scope>NUCLEOTIDE SEQUENCE [LARGE SCALE GENOMIC DNA]</scope>
    <source>
        <strain evidence="3 4">UAMH 11012</strain>
    </source>
</reference>
<dbReference type="AlphaFoldDB" id="A0A1L7XUJ6"/>
<dbReference type="STRING" id="576137.A0A1L7XUJ6"/>
<dbReference type="InterPro" id="IPR029044">
    <property type="entry name" value="Nucleotide-diphossugar_trans"/>
</dbReference>
<dbReference type="Pfam" id="PF04488">
    <property type="entry name" value="Gly_transf_sug"/>
    <property type="match status" value="1"/>
</dbReference>
<comment type="similarity">
    <text evidence="1">Belongs to the glycosyltransferase 32 family.</text>
</comment>
<accession>A0A1L7XUJ6</accession>
<gene>
    <name evidence="3" type="ORF">PAC_18601</name>
</gene>
<dbReference type="PANTHER" id="PTHR31834">
    <property type="entry name" value="INITIATION-SPECIFIC ALPHA-1,6-MANNOSYLTRANSFERASE"/>
    <property type="match status" value="1"/>
</dbReference>
<keyword evidence="3" id="KW-0808">Transferase</keyword>
<dbReference type="InterPro" id="IPR039367">
    <property type="entry name" value="Och1-like"/>
</dbReference>
<dbReference type="GO" id="GO:0000009">
    <property type="term" value="F:alpha-1,6-mannosyltransferase activity"/>
    <property type="evidence" value="ECO:0007669"/>
    <property type="project" value="InterPro"/>
</dbReference>
<keyword evidence="2" id="KW-0812">Transmembrane</keyword>
<sequence>MFILNRPSPYRFFSTATLISLFIVFCFNWYIWGHDSERRFFDPFSDSRCSSTSESPNGLVASISAESPTPTTVTLTPSLSASTVTIEHPILVTQSPVTVTVTSTTHTSTPTSIPEKIWYKLGPKGLSRDAKSWTDSCLSKNPTFRHEFLTDASGDYYVKEYFSHRPDIVDTYLRLPIPILKADLLRYLILYAEGGMWSDLDVSCEEVTIHNWIPEEYRVETGLVVGLEFDWGWENDHFLHSQFASWTIMAKPGSPHMLQVIEDILESMKSKAEENNVLISGLTTEMVGEVVDATGPKRMTRSIVKSMEAVLGKTVDDRKISGLYEPKLIGDVLILPGNAFAASQSGYPKDQGPMLVTHHYAGTWKNDHGGEMA</sequence>
<keyword evidence="4" id="KW-1185">Reference proteome</keyword>
<evidence type="ECO:0000256" key="1">
    <source>
        <dbReference type="ARBA" id="ARBA00009003"/>
    </source>
</evidence>
<dbReference type="GO" id="GO:0000136">
    <property type="term" value="C:mannan polymerase complex"/>
    <property type="evidence" value="ECO:0007669"/>
    <property type="project" value="TreeGrafter"/>
</dbReference>
<protein>
    <submittedName>
        <fullName evidence="3">Related to alpha-1,6-mannosyltransferase</fullName>
    </submittedName>
</protein>
<dbReference type="Gene3D" id="3.90.550.20">
    <property type="match status" value="1"/>
</dbReference>
<dbReference type="SUPFAM" id="SSF53448">
    <property type="entry name" value="Nucleotide-diphospho-sugar transferases"/>
    <property type="match status" value="1"/>
</dbReference>
<feature type="transmembrane region" description="Helical" evidence="2">
    <location>
        <begin position="12"/>
        <end position="32"/>
    </location>
</feature>
<dbReference type="EMBL" id="FJOG01000058">
    <property type="protein sequence ID" value="CZR68702.1"/>
    <property type="molecule type" value="Genomic_DNA"/>
</dbReference>
<dbReference type="Proteomes" id="UP000184330">
    <property type="component" value="Unassembled WGS sequence"/>
</dbReference>
<dbReference type="PANTHER" id="PTHR31834:SF8">
    <property type="entry name" value="TRANSFERASE, PUTATIVE (AFU_ORTHOLOGUE AFUA_6G14040)-RELATED"/>
    <property type="match status" value="1"/>
</dbReference>
<keyword evidence="3" id="KW-0328">Glycosyltransferase</keyword>